<dbReference type="PROSITE" id="PS51257">
    <property type="entry name" value="PROKAR_LIPOPROTEIN"/>
    <property type="match status" value="1"/>
</dbReference>
<sequence>MNQSDRLEVCPNVSFRVVKCRLHAYNVMAGACLIQGNRKRYTLHLDLVEALFARRLELNKNLAMSPRSSRRLLTGSSSGTDNRTQQVPHPKKRYWLTPPDPGPNCATALYDVATVALGASVDLDFCAASETARKKRKINGLLEGGMNKEEQVTRDLCNSFENGEPSDPRNLDVVPWRSTSNSSDGMNLRQSGLTSEEDADGNAPNDSALATVITAAELLTQLTCGRNADTYGQSPDVTSCEPFPADSRQASEQPIRWGIKKKVTYETRRSVDSCDLGLCTGLIRQFSDEEKAVSVTSAHGTPNQKLDKYQDSRPQNSFSPGKKWNQSSPKYPASSELYRQLRSSGDQAVMDSTLVLSSSTTHISRDQKQNKIPSSTRTVSGNILKLPKDMQGRWSSERYKSAQLKLIDIMHARKAVPGRPILRPALREEARKHIGDTGLLDHLLKHMTDTVVSTGERFRRRHNSEGAMEYWLEHPSLMELRKAAGVEDPSWIPPPGWKPGDKLSGRNWQINHGMTSSEAAEMKNLKETVEKLKSEMKVLCGSIKVSNQRGALTCSSVFHEKGSEGLPFRTEAEDDIIKDIRKDMTQFKTELTNMQQQFHEERKSGANLCITLERFQKLESEVLQMHESQKPQEEILSGGNQLDLEGQLQDVRKTVAVMQADVSCIMSMLGIVPPIKATPLRYPFDRSTPAKSMPLMLSTGEDTCVTHGPSDEPQCPGTSELCTTLECAISSNNDGNSKEISAPYTEGLSRALSNYKLVNQPGQPANTQVDEVKNPTGSSMATQECAPPLAGENKQRRVQVFNTQNFKPIFKSQPTGFRICRPPGSFIWPSMLSSSQFPGNVPPMSRLENTEPRVEDGAGYSSPRSVSGVPFSPHMTSVKQPNYSARSIAECQVAATMAGMFGCMAPLEVAKLEMQGPRNTANATNSPRNSIISQSSQQSNSKFLPRRHTVSTGVDFSASPASEGRSPADQPQQTNVQKSTSVCPTKQSTWNLLNQKPEINNIETPQRSLPTLPLMTKGIVPSDKDNMSTATNSGHCSLPAGQTDPTLSLSLSLSVSPGMCNSNPALKKQKSI</sequence>
<protein>
    <recommendedName>
        <fullName evidence="3">PTC1-like winged helix-turn-helix domain-containing protein</fullName>
    </recommendedName>
</protein>
<dbReference type="GO" id="GO:0051177">
    <property type="term" value="P:meiotic sister chromatid cohesion"/>
    <property type="evidence" value="ECO:0007669"/>
    <property type="project" value="InterPro"/>
</dbReference>
<organism evidence="4">
    <name type="scientific">Physcomitrium patens</name>
    <name type="common">Spreading-leaved earth moss</name>
    <name type="synonym">Physcomitrella patens</name>
    <dbReference type="NCBI Taxonomy" id="3218"/>
    <lineage>
        <taxon>Eukaryota</taxon>
        <taxon>Viridiplantae</taxon>
        <taxon>Streptophyta</taxon>
        <taxon>Embryophyta</taxon>
        <taxon>Bryophyta</taxon>
        <taxon>Bryophytina</taxon>
        <taxon>Bryopsida</taxon>
        <taxon>Funariidae</taxon>
        <taxon>Funariales</taxon>
        <taxon>Funariaceae</taxon>
        <taxon>Physcomitrium</taxon>
    </lineage>
</organism>
<dbReference type="STRING" id="3218.A0A2K1IF22"/>
<feature type="coiled-coil region" evidence="1">
    <location>
        <begin position="515"/>
        <end position="542"/>
    </location>
</feature>
<dbReference type="PaxDb" id="3218-PP1S268_39V6.1"/>
<feature type="region of interest" description="Disordered" evidence="2">
    <location>
        <begin position="158"/>
        <end position="205"/>
    </location>
</feature>
<evidence type="ECO:0000256" key="1">
    <source>
        <dbReference type="SAM" id="Coils"/>
    </source>
</evidence>
<evidence type="ECO:0000313" key="6">
    <source>
        <dbReference type="Proteomes" id="UP000006727"/>
    </source>
</evidence>
<reference evidence="4 6" key="1">
    <citation type="journal article" date="2008" name="Science">
        <title>The Physcomitrella genome reveals evolutionary insights into the conquest of land by plants.</title>
        <authorList>
            <person name="Rensing S."/>
            <person name="Lang D."/>
            <person name="Zimmer A."/>
            <person name="Terry A."/>
            <person name="Salamov A."/>
            <person name="Shapiro H."/>
            <person name="Nishiyama T."/>
            <person name="Perroud P.-F."/>
            <person name="Lindquist E."/>
            <person name="Kamisugi Y."/>
            <person name="Tanahashi T."/>
            <person name="Sakakibara K."/>
            <person name="Fujita T."/>
            <person name="Oishi K."/>
            <person name="Shin-I T."/>
            <person name="Kuroki Y."/>
            <person name="Toyoda A."/>
            <person name="Suzuki Y."/>
            <person name="Hashimoto A."/>
            <person name="Yamaguchi K."/>
            <person name="Sugano A."/>
            <person name="Kohara Y."/>
            <person name="Fujiyama A."/>
            <person name="Anterola A."/>
            <person name="Aoki S."/>
            <person name="Ashton N."/>
            <person name="Barbazuk W.B."/>
            <person name="Barker E."/>
            <person name="Bennetzen J."/>
            <person name="Bezanilla M."/>
            <person name="Blankenship R."/>
            <person name="Cho S.H."/>
            <person name="Dutcher S."/>
            <person name="Estelle M."/>
            <person name="Fawcett J.A."/>
            <person name="Gundlach H."/>
            <person name="Hanada K."/>
            <person name="Heyl A."/>
            <person name="Hicks K.A."/>
            <person name="Hugh J."/>
            <person name="Lohr M."/>
            <person name="Mayer K."/>
            <person name="Melkozernov A."/>
            <person name="Murata T."/>
            <person name="Nelson D."/>
            <person name="Pils B."/>
            <person name="Prigge M."/>
            <person name="Reiss B."/>
            <person name="Renner T."/>
            <person name="Rombauts S."/>
            <person name="Rushton P."/>
            <person name="Sanderfoot A."/>
            <person name="Schween G."/>
            <person name="Shiu S.-H."/>
            <person name="Stueber K."/>
            <person name="Theodoulou F.L."/>
            <person name="Tu H."/>
            <person name="Van de Peer Y."/>
            <person name="Verrier P.J."/>
            <person name="Waters E."/>
            <person name="Wood A."/>
            <person name="Yang L."/>
            <person name="Cove D."/>
            <person name="Cuming A."/>
            <person name="Hasebe M."/>
            <person name="Lucas S."/>
            <person name="Mishler D.B."/>
            <person name="Reski R."/>
            <person name="Grigoriev I."/>
            <person name="Quatrano R.S."/>
            <person name="Boore J.L."/>
        </authorList>
    </citation>
    <scope>NUCLEOTIDE SEQUENCE [LARGE SCALE GENOMIC DNA]</scope>
    <source>
        <strain evidence="5 6">cv. Gransden 2004</strain>
    </source>
</reference>
<feature type="compositionally biased region" description="Low complexity" evidence="2">
    <location>
        <begin position="929"/>
        <end position="941"/>
    </location>
</feature>
<evidence type="ECO:0000259" key="3">
    <source>
        <dbReference type="Pfam" id="PF25874"/>
    </source>
</evidence>
<feature type="compositionally biased region" description="Polar residues" evidence="2">
    <location>
        <begin position="969"/>
        <end position="984"/>
    </location>
</feature>
<evidence type="ECO:0000313" key="4">
    <source>
        <dbReference type="EMBL" id="PNR27878.1"/>
    </source>
</evidence>
<dbReference type="GO" id="GO:0007131">
    <property type="term" value="P:reciprocal meiotic recombination"/>
    <property type="evidence" value="ECO:0007669"/>
    <property type="project" value="InterPro"/>
</dbReference>
<dbReference type="PANTHER" id="PTHR46740">
    <property type="entry name" value="PROTEIN DYAD"/>
    <property type="match status" value="1"/>
</dbReference>
<feature type="compositionally biased region" description="Polar residues" evidence="2">
    <location>
        <begin position="294"/>
        <end position="304"/>
    </location>
</feature>
<dbReference type="EnsemblPlants" id="Pp3c24_440V3.1">
    <property type="protein sequence ID" value="Pp3c24_440V3.1"/>
    <property type="gene ID" value="Pp3c24_440"/>
</dbReference>
<feature type="compositionally biased region" description="Polar residues" evidence="2">
    <location>
        <begin position="177"/>
        <end position="194"/>
    </location>
</feature>
<dbReference type="InterPro" id="IPR059080">
    <property type="entry name" value="WHD_PTC1"/>
</dbReference>
<evidence type="ECO:0000256" key="2">
    <source>
        <dbReference type="SAM" id="MobiDB-lite"/>
    </source>
</evidence>
<dbReference type="AlphaFoldDB" id="A0A2K1IF22"/>
<feature type="region of interest" description="Disordered" evidence="2">
    <location>
        <begin position="918"/>
        <end position="984"/>
    </location>
</feature>
<feature type="compositionally biased region" description="Low complexity" evidence="2">
    <location>
        <begin position="71"/>
        <end position="80"/>
    </location>
</feature>
<gene>
    <name evidence="5" type="primary">LOC112276528</name>
    <name evidence="4" type="ORF">PHYPA_028470</name>
</gene>
<dbReference type="Proteomes" id="UP000006727">
    <property type="component" value="Chromosome 24"/>
</dbReference>
<reference evidence="5" key="3">
    <citation type="submission" date="2020-12" db="UniProtKB">
        <authorList>
            <consortium name="EnsemblPlants"/>
        </authorList>
    </citation>
    <scope>IDENTIFICATION</scope>
</reference>
<feature type="domain" description="PTC1-like winged helix-turn-helix" evidence="3">
    <location>
        <begin position="393"/>
        <end position="474"/>
    </location>
</feature>
<dbReference type="Gramene" id="Pp3c24_440V3.1">
    <property type="protein sequence ID" value="Pp3c24_440V3.1"/>
    <property type="gene ID" value="Pp3c24_440"/>
</dbReference>
<feature type="region of interest" description="Disordered" evidence="2">
    <location>
        <begin position="848"/>
        <end position="872"/>
    </location>
</feature>
<dbReference type="InterPro" id="IPR044221">
    <property type="entry name" value="DYAD/AMEIOTIC1"/>
</dbReference>
<name>A0A2K1IF22_PHYPA</name>
<feature type="region of interest" description="Disordered" evidence="2">
    <location>
        <begin position="67"/>
        <end position="98"/>
    </location>
</feature>
<dbReference type="EMBL" id="ABEU02000024">
    <property type="protein sequence ID" value="PNR27878.1"/>
    <property type="molecule type" value="Genomic_DNA"/>
</dbReference>
<proteinExistence type="predicted"/>
<keyword evidence="6" id="KW-1185">Reference proteome</keyword>
<feature type="region of interest" description="Disordered" evidence="2">
    <location>
        <begin position="294"/>
        <end position="333"/>
    </location>
</feature>
<dbReference type="Pfam" id="PF25874">
    <property type="entry name" value="WHD_plant_repro"/>
    <property type="match status" value="1"/>
</dbReference>
<evidence type="ECO:0000313" key="5">
    <source>
        <dbReference type="EnsemblPlants" id="Pp3c24_440V3.1"/>
    </source>
</evidence>
<keyword evidence="1" id="KW-0175">Coiled coil</keyword>
<feature type="compositionally biased region" description="Polar residues" evidence="2">
    <location>
        <begin position="312"/>
        <end position="329"/>
    </location>
</feature>
<dbReference type="PANTHER" id="PTHR46740:SF2">
    <property type="entry name" value="PROTEIN DYAD"/>
    <property type="match status" value="1"/>
</dbReference>
<reference evidence="4 6" key="2">
    <citation type="journal article" date="2018" name="Plant J.">
        <title>The Physcomitrella patens chromosome-scale assembly reveals moss genome structure and evolution.</title>
        <authorList>
            <person name="Lang D."/>
            <person name="Ullrich K.K."/>
            <person name="Murat F."/>
            <person name="Fuchs J."/>
            <person name="Jenkins J."/>
            <person name="Haas F.B."/>
            <person name="Piednoel M."/>
            <person name="Gundlach H."/>
            <person name="Van Bel M."/>
            <person name="Meyberg R."/>
            <person name="Vives C."/>
            <person name="Morata J."/>
            <person name="Symeonidi A."/>
            <person name="Hiss M."/>
            <person name="Muchero W."/>
            <person name="Kamisugi Y."/>
            <person name="Saleh O."/>
            <person name="Blanc G."/>
            <person name="Decker E.L."/>
            <person name="van Gessel N."/>
            <person name="Grimwood J."/>
            <person name="Hayes R.D."/>
            <person name="Graham S.W."/>
            <person name="Gunter L.E."/>
            <person name="McDaniel S.F."/>
            <person name="Hoernstein S.N.W."/>
            <person name="Larsson A."/>
            <person name="Li F.W."/>
            <person name="Perroud P.F."/>
            <person name="Phillips J."/>
            <person name="Ranjan P."/>
            <person name="Rokshar D.S."/>
            <person name="Rothfels C.J."/>
            <person name="Schneider L."/>
            <person name="Shu S."/>
            <person name="Stevenson D.W."/>
            <person name="Thummler F."/>
            <person name="Tillich M."/>
            <person name="Villarreal Aguilar J.C."/>
            <person name="Widiez T."/>
            <person name="Wong G.K."/>
            <person name="Wymore A."/>
            <person name="Zhang Y."/>
            <person name="Zimmer A.D."/>
            <person name="Quatrano R.S."/>
            <person name="Mayer K.F.X."/>
            <person name="Goodstein D."/>
            <person name="Casacuberta J.M."/>
            <person name="Vandepoele K."/>
            <person name="Reski R."/>
            <person name="Cuming A.C."/>
            <person name="Tuskan G.A."/>
            <person name="Maumus F."/>
            <person name="Salse J."/>
            <person name="Schmutz J."/>
            <person name="Rensing S.A."/>
        </authorList>
    </citation>
    <scope>NUCLEOTIDE SEQUENCE [LARGE SCALE GENOMIC DNA]</scope>
    <source>
        <strain evidence="5 6">cv. Gransden 2004</strain>
    </source>
</reference>
<feature type="compositionally biased region" description="Polar residues" evidence="2">
    <location>
        <begin position="918"/>
        <end position="928"/>
    </location>
</feature>
<accession>A0A2K1IF22</accession>